<reference evidence="3 4" key="1">
    <citation type="submission" date="2018-11" db="EMBL/GenBank/DDBJ databases">
        <authorList>
            <person name="Zhou Z."/>
            <person name="Wang G."/>
        </authorList>
    </citation>
    <scope>NUCLEOTIDE SEQUENCE [LARGE SCALE GENOMIC DNA]</scope>
    <source>
        <strain evidence="3 4">KCTC42998</strain>
    </source>
</reference>
<evidence type="ECO:0000259" key="2">
    <source>
        <dbReference type="Pfam" id="PF08327"/>
    </source>
</evidence>
<dbReference type="InterPro" id="IPR023393">
    <property type="entry name" value="START-like_dom_sf"/>
</dbReference>
<comment type="caution">
    <text evidence="3">The sequence shown here is derived from an EMBL/GenBank/DDBJ whole genome shotgun (WGS) entry which is preliminary data.</text>
</comment>
<name>A0A3P1CHR4_9BACT</name>
<dbReference type="OrthoDB" id="9795306at2"/>
<accession>A0A3P1CHR4</accession>
<dbReference type="Pfam" id="PF08327">
    <property type="entry name" value="AHSA1"/>
    <property type="match status" value="1"/>
</dbReference>
<feature type="domain" description="Activator of Hsp90 ATPase homologue 1/2-like C-terminal" evidence="2">
    <location>
        <begin position="25"/>
        <end position="160"/>
    </location>
</feature>
<dbReference type="InterPro" id="IPR013538">
    <property type="entry name" value="ASHA1/2-like_C"/>
</dbReference>
<dbReference type="EMBL" id="RQJP01000004">
    <property type="protein sequence ID" value="RRB12738.1"/>
    <property type="molecule type" value="Genomic_DNA"/>
</dbReference>
<dbReference type="CDD" id="cd07814">
    <property type="entry name" value="SRPBCC_CalC_Aha1-like"/>
    <property type="match status" value="1"/>
</dbReference>
<gene>
    <name evidence="3" type="ORF">EHT87_21395</name>
</gene>
<proteinExistence type="inferred from homology"/>
<sequence length="167" mass="19400">MQSMFKFSVDKKTHTITIEREFAAECSLVWEAWTRAEILDRWWAPKPWKSETKRMKFEVGGFRHYAMCGPNGEKHWGLTDYKSITYHRDFTGIDYFSDEEANKNESLPVAGFQVRFLAATNLTQVTYTARYSDLVQLENVVKMGAIEGMKSALNELDRLIKLVREGD</sequence>
<dbReference type="Gene3D" id="3.30.530.20">
    <property type="match status" value="1"/>
</dbReference>
<dbReference type="SUPFAM" id="SSF55961">
    <property type="entry name" value="Bet v1-like"/>
    <property type="match status" value="1"/>
</dbReference>
<organism evidence="3 4">
    <name type="scientific">Larkinella knui</name>
    <dbReference type="NCBI Taxonomy" id="2025310"/>
    <lineage>
        <taxon>Bacteria</taxon>
        <taxon>Pseudomonadati</taxon>
        <taxon>Bacteroidota</taxon>
        <taxon>Cytophagia</taxon>
        <taxon>Cytophagales</taxon>
        <taxon>Spirosomataceae</taxon>
        <taxon>Larkinella</taxon>
    </lineage>
</organism>
<keyword evidence="4" id="KW-1185">Reference proteome</keyword>
<evidence type="ECO:0000313" key="3">
    <source>
        <dbReference type="EMBL" id="RRB12738.1"/>
    </source>
</evidence>
<dbReference type="Proteomes" id="UP000274271">
    <property type="component" value="Unassembled WGS sequence"/>
</dbReference>
<comment type="similarity">
    <text evidence="1">Belongs to the AHA1 family.</text>
</comment>
<evidence type="ECO:0000256" key="1">
    <source>
        <dbReference type="ARBA" id="ARBA00006817"/>
    </source>
</evidence>
<evidence type="ECO:0000313" key="4">
    <source>
        <dbReference type="Proteomes" id="UP000274271"/>
    </source>
</evidence>
<protein>
    <submittedName>
        <fullName evidence="3">SRPBCC domain-containing protein</fullName>
    </submittedName>
</protein>
<dbReference type="AlphaFoldDB" id="A0A3P1CHR4"/>